<sequence>MVTPSVHEQCWEPTTTLKDIRKCIQNGHYIMVIMRGIPGSGKSHLASDLVSGTNGAIFGSDKYFMQNDVYRFDPTKLDEYHQKNWKEAKDAILQGIKPIIIDNTNIFVAHMKPYINLALKNSYEIYFVEPETEWKKNAKECARRNAHSVSEDKIKRMAECFEEVVLSDIIKPTQLRIIPPLVDVSDKDDDYSLLLSKLDSSSSDSLSEKNHTDKKKNSEQLFSLIPQQIPKKSLRTVGCHTSDLIRAFDLLDPLPSVSDEFVWETIRDDIDFSNKKKMRGEVVQAGDGNILSDIELLLALFPDEKPSDLLHMLEIVGLNNAMTLLKEMNAHMDLCATVGKNKNIRAEPLSQTYYWWNEAEFEGIDDNSSSKFAPNFEMKRAMPENLAPCTYMQCCDPEPVPQGYYRMEISIDMMEQLTQLFGGSENNVLKTYVDLPIWLWRQIYFFWQGTPTTKVDNAFGSENFDFSSLVSSDEELARILQNQELSSDKSLENGRHMSIAERLQLNALINDYSGVDRERIAECFYDNKFSAEATRNILKLFINDTENIKTVLADRSSFVSPTNRPDSCNMSAAFPRHFAFNELSILKPDLESVHKDACKLREEADKYNKQKHEMLLRANSHRELGAKMFYFAEAQKFGKKARDCVAELNERLFKANTSNLFIDLHYMDVQSAIKLLKAKLNAADRPPELQRGRSGKKLIVLTGYGKLNDGQAKIKPAVTQWLEQCGYEYYNSSNKGELIVECK</sequence>
<evidence type="ECO:0000259" key="1">
    <source>
        <dbReference type="PROSITE" id="PS50828"/>
    </source>
</evidence>
<organism evidence="2 3">
    <name type="scientific">Cercopithifilaria johnstoni</name>
    <dbReference type="NCBI Taxonomy" id="2874296"/>
    <lineage>
        <taxon>Eukaryota</taxon>
        <taxon>Metazoa</taxon>
        <taxon>Ecdysozoa</taxon>
        <taxon>Nematoda</taxon>
        <taxon>Chromadorea</taxon>
        <taxon>Rhabditida</taxon>
        <taxon>Spirurina</taxon>
        <taxon>Spiruromorpha</taxon>
        <taxon>Filarioidea</taxon>
        <taxon>Onchocercidae</taxon>
        <taxon>Cercopithifilaria</taxon>
    </lineage>
</organism>
<dbReference type="PROSITE" id="PS50828">
    <property type="entry name" value="SMR"/>
    <property type="match status" value="1"/>
</dbReference>
<dbReference type="EMBL" id="CAKAEH010001670">
    <property type="protein sequence ID" value="CAG9538536.1"/>
    <property type="molecule type" value="Genomic_DNA"/>
</dbReference>
<evidence type="ECO:0000313" key="3">
    <source>
        <dbReference type="Proteomes" id="UP000746747"/>
    </source>
</evidence>
<reference evidence="2" key="1">
    <citation type="submission" date="2021-09" db="EMBL/GenBank/DDBJ databases">
        <authorList>
            <consortium name="Pathogen Informatics"/>
        </authorList>
    </citation>
    <scope>NUCLEOTIDE SEQUENCE</scope>
</reference>
<proteinExistence type="predicted"/>
<dbReference type="InterPro" id="IPR002625">
    <property type="entry name" value="Smr_dom"/>
</dbReference>
<dbReference type="AlphaFoldDB" id="A0A8J2MSN6"/>
<evidence type="ECO:0000313" key="2">
    <source>
        <dbReference type="EMBL" id="CAG9538536.1"/>
    </source>
</evidence>
<dbReference type="InterPro" id="IPR036063">
    <property type="entry name" value="Smr_dom_sf"/>
</dbReference>
<dbReference type="SUPFAM" id="SSF52540">
    <property type="entry name" value="P-loop containing nucleoside triphosphate hydrolases"/>
    <property type="match status" value="1"/>
</dbReference>
<feature type="domain" description="Smr" evidence="1">
    <location>
        <begin position="662"/>
        <end position="743"/>
    </location>
</feature>
<gene>
    <name evidence="2" type="ORF">CJOHNSTONI_LOCUS8235</name>
</gene>
<name>A0A8J2MSN6_9BILA</name>
<keyword evidence="3" id="KW-1185">Reference proteome</keyword>
<dbReference type="Gene3D" id="3.40.50.300">
    <property type="entry name" value="P-loop containing nucleotide triphosphate hydrolases"/>
    <property type="match status" value="1"/>
</dbReference>
<dbReference type="Gene3D" id="3.30.1370.110">
    <property type="match status" value="1"/>
</dbReference>
<dbReference type="Proteomes" id="UP000746747">
    <property type="component" value="Unassembled WGS sequence"/>
</dbReference>
<dbReference type="GO" id="GO:0004519">
    <property type="term" value="F:endonuclease activity"/>
    <property type="evidence" value="ECO:0007669"/>
    <property type="project" value="TreeGrafter"/>
</dbReference>
<dbReference type="InterPro" id="IPR027417">
    <property type="entry name" value="P-loop_NTPase"/>
</dbReference>
<dbReference type="SMART" id="SM00463">
    <property type="entry name" value="SMR"/>
    <property type="match status" value="1"/>
</dbReference>
<accession>A0A8J2MSN6</accession>
<dbReference type="GO" id="GO:0005634">
    <property type="term" value="C:nucleus"/>
    <property type="evidence" value="ECO:0007669"/>
    <property type="project" value="TreeGrafter"/>
</dbReference>
<comment type="caution">
    <text evidence="2">The sequence shown here is derived from an EMBL/GenBank/DDBJ whole genome shotgun (WGS) entry which is preliminary data.</text>
</comment>
<dbReference type="PANTHER" id="PTHR46535">
    <property type="entry name" value="NEDD4-BINDING PROTEIN 2"/>
    <property type="match status" value="1"/>
</dbReference>
<protein>
    <recommendedName>
        <fullName evidence="1">Smr domain-containing protein</fullName>
    </recommendedName>
</protein>
<dbReference type="PANTHER" id="PTHR46535:SF1">
    <property type="entry name" value="NEDD4-BINDING PROTEIN 2"/>
    <property type="match status" value="1"/>
</dbReference>
<dbReference type="InterPro" id="IPR052772">
    <property type="entry name" value="Endo/PolyKinase_Domain-Protein"/>
</dbReference>
<dbReference type="Pfam" id="PF13671">
    <property type="entry name" value="AAA_33"/>
    <property type="match status" value="1"/>
</dbReference>
<dbReference type="OrthoDB" id="3231855at2759"/>
<dbReference type="SUPFAM" id="SSF160443">
    <property type="entry name" value="SMR domain-like"/>
    <property type="match status" value="1"/>
</dbReference>